<comment type="similarity">
    <text evidence="1 6">Belongs to the glutaminase family.</text>
</comment>
<dbReference type="GO" id="GO:0006537">
    <property type="term" value="P:glutamate biosynthetic process"/>
    <property type="evidence" value="ECO:0007669"/>
    <property type="project" value="TreeGrafter"/>
</dbReference>
<protein>
    <recommendedName>
        <fullName evidence="3 6">Glutaminase</fullName>
        <ecNumber evidence="3 6">3.5.1.2</ecNumber>
    </recommendedName>
</protein>
<sequence length="304" mass="33892">MDFKTILQEVYNDLSQTEDKGQLASYIPELANINPDKFGIHFFSIDGIHYGMGDHQEKFSCQSIIKVLSLCLAFKTVGVRIWERVGVEPSGTPFNSLVQLEYEKGIPRNPFINAGAIVICDILISHLDKPKEEFLDFIRHIADNSEINCDSKIAISEKAHGYRNAALINMMKSFDNIENPIEEVLDFYYDICSIEMSCEELAKTFLLFANNGCIPSSNERIITTSQSKRINAIMQCCGFYDEAGEFSFKVGLPGKSGVGGGIVAIHPGKYSVAVWSPRLNKKGNSYKGILALEMLTTKSELSIF</sequence>
<keyword evidence="4 6" id="KW-0378">Hydrolase</keyword>
<dbReference type="PANTHER" id="PTHR12544:SF29">
    <property type="entry name" value="GLUTAMINASE"/>
    <property type="match status" value="1"/>
</dbReference>
<evidence type="ECO:0000256" key="3">
    <source>
        <dbReference type="ARBA" id="ARBA00012918"/>
    </source>
</evidence>
<dbReference type="NCBIfam" id="TIGR03814">
    <property type="entry name" value="Gln_ase"/>
    <property type="match status" value="1"/>
</dbReference>
<comment type="subunit">
    <text evidence="2 6">Homotetramer.</text>
</comment>
<keyword evidence="8" id="KW-1185">Reference proteome</keyword>
<feature type="binding site" evidence="6">
    <location>
        <position position="157"/>
    </location>
    <ligand>
        <name>substrate</name>
    </ligand>
</feature>
<dbReference type="SUPFAM" id="SSF56601">
    <property type="entry name" value="beta-lactamase/transpeptidase-like"/>
    <property type="match status" value="1"/>
</dbReference>
<dbReference type="RefSeq" id="WP_125030969.1">
    <property type="nucleotide sequence ID" value="NZ_JAPXVP010000009.1"/>
</dbReference>
<dbReference type="GO" id="GO:0006543">
    <property type="term" value="P:L-glutamine catabolic process"/>
    <property type="evidence" value="ECO:0007669"/>
    <property type="project" value="TreeGrafter"/>
</dbReference>
<evidence type="ECO:0000256" key="2">
    <source>
        <dbReference type="ARBA" id="ARBA00011881"/>
    </source>
</evidence>
<feature type="binding site" evidence="6">
    <location>
        <position position="63"/>
    </location>
    <ligand>
        <name>substrate</name>
    </ligand>
</feature>
<evidence type="ECO:0000313" key="7">
    <source>
        <dbReference type="EMBL" id="RRG20970.1"/>
    </source>
</evidence>
<reference evidence="7 8" key="1">
    <citation type="submission" date="2018-07" db="EMBL/GenBank/DDBJ databases">
        <title>Draft genome sequence of Ancylomarina sp. M1P.</title>
        <authorList>
            <person name="Yadav S."/>
            <person name="Villanueva L."/>
            <person name="Damste J.S.S."/>
        </authorList>
    </citation>
    <scope>NUCLEOTIDE SEQUENCE [LARGE SCALE GENOMIC DNA]</scope>
    <source>
        <strain evidence="7 8">M1P</strain>
    </source>
</reference>
<evidence type="ECO:0000256" key="1">
    <source>
        <dbReference type="ARBA" id="ARBA00011076"/>
    </source>
</evidence>
<dbReference type="NCBIfam" id="NF002132">
    <property type="entry name" value="PRK00971.1-1"/>
    <property type="match status" value="1"/>
</dbReference>
<feature type="binding site" evidence="6">
    <location>
        <position position="240"/>
    </location>
    <ligand>
        <name>substrate</name>
    </ligand>
</feature>
<gene>
    <name evidence="6" type="primary">glsA</name>
    <name evidence="7" type="ORF">DWB61_11145</name>
</gene>
<dbReference type="OrthoDB" id="9788822at2"/>
<dbReference type="Pfam" id="PF04960">
    <property type="entry name" value="Glutaminase"/>
    <property type="match status" value="1"/>
</dbReference>
<evidence type="ECO:0000313" key="8">
    <source>
        <dbReference type="Proteomes" id="UP000285794"/>
    </source>
</evidence>
<evidence type="ECO:0000256" key="6">
    <source>
        <dbReference type="HAMAP-Rule" id="MF_00313"/>
    </source>
</evidence>
<keyword evidence="6" id="KW-0007">Acetylation</keyword>
<dbReference type="InterPro" id="IPR012338">
    <property type="entry name" value="Beta-lactam/transpept-like"/>
</dbReference>
<dbReference type="FunFam" id="3.40.710.10:FF:000005">
    <property type="entry name" value="Glutaminase"/>
    <property type="match status" value="1"/>
</dbReference>
<feature type="binding site" evidence="6">
    <location>
        <position position="188"/>
    </location>
    <ligand>
        <name>substrate</name>
    </ligand>
</feature>
<comment type="caution">
    <text evidence="7">The sequence shown here is derived from an EMBL/GenBank/DDBJ whole genome shotgun (WGS) entry which is preliminary data.</text>
</comment>
<dbReference type="Proteomes" id="UP000285794">
    <property type="component" value="Unassembled WGS sequence"/>
</dbReference>
<dbReference type="HAMAP" id="MF_00313">
    <property type="entry name" value="Glutaminase"/>
    <property type="match status" value="1"/>
</dbReference>
<evidence type="ECO:0000256" key="4">
    <source>
        <dbReference type="ARBA" id="ARBA00022801"/>
    </source>
</evidence>
<name>A0A425XZW0_9BACT</name>
<feature type="binding site" evidence="6">
    <location>
        <position position="164"/>
    </location>
    <ligand>
        <name>substrate</name>
    </ligand>
</feature>
<dbReference type="Gene3D" id="3.40.710.10">
    <property type="entry name" value="DD-peptidase/beta-lactamase superfamily"/>
    <property type="match status" value="1"/>
</dbReference>
<dbReference type="EMBL" id="QQWG01000010">
    <property type="protein sequence ID" value="RRG20970.1"/>
    <property type="molecule type" value="Genomic_DNA"/>
</dbReference>
<evidence type="ECO:0000256" key="5">
    <source>
        <dbReference type="ARBA" id="ARBA00049534"/>
    </source>
</evidence>
<accession>A0A425XZW0</accession>
<dbReference type="EC" id="3.5.1.2" evidence="3 6"/>
<feature type="binding site" evidence="6">
    <location>
        <position position="113"/>
    </location>
    <ligand>
        <name>substrate</name>
    </ligand>
</feature>
<dbReference type="PANTHER" id="PTHR12544">
    <property type="entry name" value="GLUTAMINASE"/>
    <property type="match status" value="1"/>
</dbReference>
<comment type="catalytic activity">
    <reaction evidence="5 6">
        <text>L-glutamine + H2O = L-glutamate + NH4(+)</text>
        <dbReference type="Rhea" id="RHEA:15889"/>
        <dbReference type="ChEBI" id="CHEBI:15377"/>
        <dbReference type="ChEBI" id="CHEBI:28938"/>
        <dbReference type="ChEBI" id="CHEBI:29985"/>
        <dbReference type="ChEBI" id="CHEBI:58359"/>
        <dbReference type="EC" id="3.5.1.2"/>
    </reaction>
</comment>
<dbReference type="InterPro" id="IPR015868">
    <property type="entry name" value="Glutaminase"/>
</dbReference>
<proteinExistence type="inferred from homology"/>
<dbReference type="AlphaFoldDB" id="A0A425XZW0"/>
<dbReference type="GO" id="GO:0004359">
    <property type="term" value="F:glutaminase activity"/>
    <property type="evidence" value="ECO:0007669"/>
    <property type="project" value="UniProtKB-UniRule"/>
</dbReference>
<feature type="binding site" evidence="6">
    <location>
        <position position="258"/>
    </location>
    <ligand>
        <name>substrate</name>
    </ligand>
</feature>
<dbReference type="NCBIfam" id="NF002133">
    <property type="entry name" value="PRK00971.1-2"/>
    <property type="match status" value="1"/>
</dbReference>
<organism evidence="7 8">
    <name type="scientific">Ancylomarina euxinus</name>
    <dbReference type="NCBI Taxonomy" id="2283627"/>
    <lineage>
        <taxon>Bacteria</taxon>
        <taxon>Pseudomonadati</taxon>
        <taxon>Bacteroidota</taxon>
        <taxon>Bacteroidia</taxon>
        <taxon>Marinilabiliales</taxon>
        <taxon>Marinifilaceae</taxon>
        <taxon>Ancylomarina</taxon>
    </lineage>
</organism>